<protein>
    <submittedName>
        <fullName evidence="1">Zeta toxin</fullName>
    </submittedName>
</protein>
<organism evidence="1 2">
    <name type="scientific">Bacillus cereus</name>
    <dbReference type="NCBI Taxonomy" id="1396"/>
    <lineage>
        <taxon>Bacteria</taxon>
        <taxon>Bacillati</taxon>
        <taxon>Bacillota</taxon>
        <taxon>Bacilli</taxon>
        <taxon>Bacillales</taxon>
        <taxon>Bacillaceae</taxon>
        <taxon>Bacillus</taxon>
        <taxon>Bacillus cereus group</taxon>
    </lineage>
</organism>
<accession>A0A9X9A3Z7</accession>
<dbReference type="EMBL" id="SZOH01003069">
    <property type="protein sequence ID" value="TKI91951.1"/>
    <property type="molecule type" value="Genomic_DNA"/>
</dbReference>
<gene>
    <name evidence="1" type="ORF">FC695_32010</name>
</gene>
<name>A0A9X9A3Z7_BACCE</name>
<dbReference type="AlphaFoldDB" id="A0A9X9A3Z7"/>
<feature type="non-terminal residue" evidence="1">
    <location>
        <position position="28"/>
    </location>
</feature>
<comment type="caution">
    <text evidence="1">The sequence shown here is derived from an EMBL/GenBank/DDBJ whole genome shotgun (WGS) entry which is preliminary data.</text>
</comment>
<dbReference type="Proteomes" id="UP000308444">
    <property type="component" value="Unassembled WGS sequence"/>
</dbReference>
<evidence type="ECO:0000313" key="2">
    <source>
        <dbReference type="Proteomes" id="UP000308444"/>
    </source>
</evidence>
<proteinExistence type="predicted"/>
<reference evidence="1 2" key="1">
    <citation type="journal article" date="2019" name="Environ. Microbiol.">
        <title>An active ?-lactamase is a part of an orchestrated cell wall stress resistance network of Bacillus subtilis and related rhizosphere species.</title>
        <authorList>
            <person name="Bucher T."/>
            <person name="Keren-Paz A."/>
            <person name="Hausser J."/>
            <person name="Olender T."/>
            <person name="Cytryn E."/>
            <person name="Kolodkin-Gal I."/>
        </authorList>
    </citation>
    <scope>NUCLEOTIDE SEQUENCE [LARGE SCALE GENOMIC DNA]</scope>
    <source>
        <strain evidence="1 2">I32</strain>
    </source>
</reference>
<evidence type="ECO:0000313" key="1">
    <source>
        <dbReference type="EMBL" id="TKI91951.1"/>
    </source>
</evidence>
<sequence>MKPTREKYVINGEYTIERKLLHNEIIKL</sequence>